<feature type="compositionally biased region" description="Basic and acidic residues" evidence="2">
    <location>
        <begin position="1744"/>
        <end position="1756"/>
    </location>
</feature>
<dbReference type="Proteomes" id="UP001231189">
    <property type="component" value="Unassembled WGS sequence"/>
</dbReference>
<feature type="region of interest" description="Disordered" evidence="2">
    <location>
        <begin position="2081"/>
        <end position="2101"/>
    </location>
</feature>
<dbReference type="InterPro" id="IPR025312">
    <property type="entry name" value="DUF4216"/>
</dbReference>
<evidence type="ECO:0008006" key="8">
    <source>
        <dbReference type="Google" id="ProtNLM"/>
    </source>
</evidence>
<gene>
    <name evidence="6" type="ORF">QYE76_012825</name>
</gene>
<keyword evidence="7" id="KW-1185">Reference proteome</keyword>
<dbReference type="InterPro" id="IPR025452">
    <property type="entry name" value="DUF4218"/>
</dbReference>
<feature type="region of interest" description="Disordered" evidence="2">
    <location>
        <begin position="1899"/>
        <end position="1928"/>
    </location>
</feature>
<feature type="compositionally biased region" description="Low complexity" evidence="2">
    <location>
        <begin position="1847"/>
        <end position="1869"/>
    </location>
</feature>
<comment type="caution">
    <text evidence="6">The sequence shown here is derived from an EMBL/GenBank/DDBJ whole genome shotgun (WGS) entry which is preliminary data.</text>
</comment>
<keyword evidence="1" id="KW-0175">Coiled coil</keyword>
<feature type="compositionally biased region" description="Polar residues" evidence="2">
    <location>
        <begin position="1520"/>
        <end position="1534"/>
    </location>
</feature>
<evidence type="ECO:0000313" key="7">
    <source>
        <dbReference type="Proteomes" id="UP001231189"/>
    </source>
</evidence>
<feature type="region of interest" description="Disordered" evidence="2">
    <location>
        <begin position="1443"/>
        <end position="1564"/>
    </location>
</feature>
<name>A0AAD8U1A3_LOLMU</name>
<evidence type="ECO:0000259" key="5">
    <source>
        <dbReference type="Pfam" id="PF13963"/>
    </source>
</evidence>
<dbReference type="EMBL" id="JAUUTY010000001">
    <property type="protein sequence ID" value="KAK1696128.1"/>
    <property type="molecule type" value="Genomic_DNA"/>
</dbReference>
<feature type="region of interest" description="Disordered" evidence="2">
    <location>
        <begin position="1161"/>
        <end position="1212"/>
    </location>
</feature>
<evidence type="ECO:0000256" key="2">
    <source>
        <dbReference type="SAM" id="MobiDB-lite"/>
    </source>
</evidence>
<evidence type="ECO:0000259" key="4">
    <source>
        <dbReference type="Pfam" id="PF13960"/>
    </source>
</evidence>
<feature type="domain" description="Transposase-associated" evidence="5">
    <location>
        <begin position="28"/>
        <end position="100"/>
    </location>
</feature>
<organism evidence="6 7">
    <name type="scientific">Lolium multiflorum</name>
    <name type="common">Italian ryegrass</name>
    <name type="synonym">Lolium perenne subsp. multiflorum</name>
    <dbReference type="NCBI Taxonomy" id="4521"/>
    <lineage>
        <taxon>Eukaryota</taxon>
        <taxon>Viridiplantae</taxon>
        <taxon>Streptophyta</taxon>
        <taxon>Embryophyta</taxon>
        <taxon>Tracheophyta</taxon>
        <taxon>Spermatophyta</taxon>
        <taxon>Magnoliopsida</taxon>
        <taxon>Liliopsida</taxon>
        <taxon>Poales</taxon>
        <taxon>Poaceae</taxon>
        <taxon>BOP clade</taxon>
        <taxon>Pooideae</taxon>
        <taxon>Poodae</taxon>
        <taxon>Poeae</taxon>
        <taxon>Poeae Chloroplast Group 2 (Poeae type)</taxon>
        <taxon>Loliodinae</taxon>
        <taxon>Loliinae</taxon>
        <taxon>Lolium</taxon>
    </lineage>
</organism>
<accession>A0AAD8U1A3</accession>
<reference evidence="6" key="1">
    <citation type="submission" date="2023-07" db="EMBL/GenBank/DDBJ databases">
        <title>A chromosome-level genome assembly of Lolium multiflorum.</title>
        <authorList>
            <person name="Chen Y."/>
            <person name="Copetti D."/>
            <person name="Kolliker R."/>
            <person name="Studer B."/>
        </authorList>
    </citation>
    <scope>NUCLEOTIDE SEQUENCE</scope>
    <source>
        <strain evidence="6">02402/16</strain>
        <tissue evidence="6">Leaf</tissue>
    </source>
</reference>
<dbReference type="Pfam" id="PF13960">
    <property type="entry name" value="DUF4218"/>
    <property type="match status" value="1"/>
</dbReference>
<feature type="compositionally biased region" description="Polar residues" evidence="2">
    <location>
        <begin position="1461"/>
        <end position="1499"/>
    </location>
</feature>
<evidence type="ECO:0000256" key="1">
    <source>
        <dbReference type="SAM" id="Coils"/>
    </source>
</evidence>
<evidence type="ECO:0000259" key="3">
    <source>
        <dbReference type="Pfam" id="PF13952"/>
    </source>
</evidence>
<feature type="domain" description="DUF4218" evidence="4">
    <location>
        <begin position="727"/>
        <end position="839"/>
    </location>
</feature>
<feature type="compositionally biased region" description="Acidic residues" evidence="2">
    <location>
        <begin position="1161"/>
        <end position="1182"/>
    </location>
</feature>
<feature type="coiled-coil region" evidence="1">
    <location>
        <begin position="1389"/>
        <end position="1419"/>
    </location>
</feature>
<dbReference type="InterPro" id="IPR029480">
    <property type="entry name" value="Transpos_assoc"/>
</dbReference>
<proteinExistence type="predicted"/>
<dbReference type="Pfam" id="PF13963">
    <property type="entry name" value="Transpos_assoc"/>
    <property type="match status" value="1"/>
</dbReference>
<feature type="domain" description="DUF4216" evidence="3">
    <location>
        <begin position="1014"/>
        <end position="1081"/>
    </location>
</feature>
<feature type="compositionally biased region" description="Basic residues" evidence="2">
    <location>
        <begin position="535"/>
        <end position="546"/>
    </location>
</feature>
<dbReference type="Pfam" id="PF02992">
    <property type="entry name" value="Transposase_21"/>
    <property type="match status" value="1"/>
</dbReference>
<dbReference type="PANTHER" id="PTHR48258">
    <property type="entry name" value="DUF4218 DOMAIN-CONTAINING PROTEIN-RELATED"/>
    <property type="match status" value="1"/>
</dbReference>
<dbReference type="Pfam" id="PF13952">
    <property type="entry name" value="DUF4216"/>
    <property type="match status" value="1"/>
</dbReference>
<feature type="region of interest" description="Disordered" evidence="2">
    <location>
        <begin position="532"/>
        <end position="557"/>
    </location>
</feature>
<protein>
    <recommendedName>
        <fullName evidence="8">Transposon protein, putative, CACTA, En/Spm sub-class</fullName>
    </recommendedName>
</protein>
<dbReference type="InterPro" id="IPR004242">
    <property type="entry name" value="Transposase_21"/>
</dbReference>
<evidence type="ECO:0000313" key="6">
    <source>
        <dbReference type="EMBL" id="KAK1696128.1"/>
    </source>
</evidence>
<feature type="region of interest" description="Disordered" evidence="2">
    <location>
        <begin position="1730"/>
        <end position="1767"/>
    </location>
</feature>
<sequence length="2164" mass="244322">MVDPTGVQAMVDPTGVQAKVDPSGVQAKSWMEASRSSDEYAAGVSLFLKFAIRNEVQDRKILCPCKNCGNRFWYDVDIVNDHLVCTGFMPGYKTWLFHGEQVNNDPDTHSSSPEDSSNARDEIDQLLLDGFDMYNRSSLHSEKGEGSEDDSEDEDVETYKRLVNDGGQQLYPGCKKFSKLQFLVRLLNIKNVRGMTNAAFEDMLTLFREALPEGHSLPKKFHEAKQYIRGVGLAYDTYDVCFNDCIIFRGIHANANVCPVCKTSRWKTERSVVGGKRISRVARKVIRHFPLNKRVRRLFISNKTAALMSWHNDGRTKDDVMRHPADSPAWKNFDSKYRTFSKEPRNIRFGLATDGFNPFRNMNLSYSIWPIILIPYNFPPWICMKESNFILSVIVPGRRSPGKDIDVYLQLVIDELQELWHHGVLVHDAHFGKKFRVYAALLWNISDWLGRGILSGESIVVCSHCLLGTCSRRLKHGHKACFLGHRRFLSKDHAFRRDEESFDGTTDFRDPPVQPTGEEISAMTMDIQTAYGKLQKQKRSGRKKRSRGEGDEDLENKEEVHTVETTFKKRSIFFQLEYWKFLLVRHNLDSMHIEKNVFDNIVNTLLDVDKRSKDNAKARMDMKRMKIREHLHIDETQEKPDLPDAVYYMESSKKKIFCGLVKNVRFPDNHASSMFNKVRLEENKFVGLKTHDCHILFEEILPLAVMKTLPEEVALPLVKLAKCFKVITSKIVSNKEIAIVEDQLPEILCQLEKIFPPTFFDIMEHLVIHLPTEVRLAGPVQFRNMWSTEMFIGNMKNWVHNRSHPEGSIAESYLFDECLTFCSRYVDDCNTKFNRAPRHDDNLTSSAKKGCSKYLTIFGRPLSACSTSELDYLSWTQAQKYVLFNYKHISSYTEKHMKALAAGKKRKSKRQVEAEHHRTFHTWFIDHVQSLLLKGTKLPEDIVLLANKPYMMVKKYNSYSINGCVFHTKDFAAGKSTQCDGVSNSSMTSSYSSSKDKNPLKGQVEYYGRIVEIVELNYSNQGSVVLFKCEWSKPAGVKNIANFGITQVNLKQLEFGSEPFIFASQAKQIYYVKDAVDDDWYSVVCPSIRDYFDMEPRIDRTNKSDTQDWREKMMQVGEAVTAGSNGATNMFERFIHIAKSTGYLPGSQQIVENETIYEQLEEDEDDDDDEDDSDEEDEDGAEDGQRENDGEGYDSDATIDAGTEEEKSHRGPTLLKGFWKHVNPNCKIDVEFNDNGQPCGPNTSQFSNFIGSLVKGKEISMAATSWSKVPRCNKMHLWETVKAFFNVEERHRYWVLKSAGKKWKDFKCYLKKKYYKSRLSIEENVANGCGQRLPEAQWDWLNEINDKLNANPELHGEEPNPNDLYSTLFPKAKKSTRYGLGMVVGGKGSENLAEALAALEESRKETRDLKLVVENMARKTDIIENQLSQLMLVYQASQKIQDNQQQQQQRSEEGMEGIPTIQVTRPNVENVTSSEVTGCKANETNVTRSQKPSHTSEVGGSQAKETRSTVGKNVRRSQKPSHTSEVGGSQGKATTTHEDRRSRKIKERKSVKEPNSSVPKEAIYTQETTYSQEATYSQEGMFTHQVEGNHSKTTYKHLEAKTASVNKIIKSVKLEKAKENMTNSEVKKKRNKGTVNVTKGMDVALTSPTSEAVVAIGTVQNADTDEYIEVMINMVLKRTTRLPQAKGRMTLLGQAEAHSVQWPRKNVSTEQVDMTHASIMSSMDKNLRIHSRSDGRVLTLEDQAANRDKIRRRENPDSQNPDSTKRRRIFSFKSKSSIADSVQADELMDDRNPHSESSCIVLDSARLVSHVFRLDRCSAASAAGRVLATDCAARFAAKCFSIRAVGASPSSSPRTASSTPPSLPRSSPSQTWVAPVGGGWTPQSPSFAEIVARRLMPMAGQQQQGGPLPPRVFGGGAPTAPGRPPASGGVPQFRPLYSAGPLAYAAPRPLVVEFCFARVDGSASYTMYANTAFAFSAFIQPLGQSSAPVAGVLMEGRDPGQPTGLFPLGVVSTSVDYEVVYSFYTSGEVWFFVADLICSFWVVVVLLKTVQKSYKGNILGIGRNQRPEAYFHEASEDRGRYEVGPRRRHTRRRGPERRGPGVWAPVAPPLCPSAYLKPSSKPLCRSHDTENLLVAAAANPISGDLGDRLRHHWERESSRRASSP</sequence>
<feature type="region of interest" description="Disordered" evidence="2">
    <location>
        <begin position="1846"/>
        <end position="1879"/>
    </location>
</feature>
<dbReference type="PANTHER" id="PTHR48258:SF15">
    <property type="entry name" value="OS02G0543900 PROTEIN"/>
    <property type="match status" value="1"/>
</dbReference>
<feature type="compositionally biased region" description="Basic residues" evidence="2">
    <location>
        <begin position="2086"/>
        <end position="2095"/>
    </location>
</feature>